<evidence type="ECO:0000313" key="2">
    <source>
        <dbReference type="Proteomes" id="UP001234989"/>
    </source>
</evidence>
<accession>A0AAF0Q4W6</accession>
<reference evidence="1" key="1">
    <citation type="submission" date="2023-08" db="EMBL/GenBank/DDBJ databases">
        <title>A de novo genome assembly of Solanum verrucosum Schlechtendal, a Mexican diploid species geographically isolated from the other diploid A-genome species in potato relatives.</title>
        <authorList>
            <person name="Hosaka K."/>
        </authorList>
    </citation>
    <scope>NUCLEOTIDE SEQUENCE</scope>
    <source>
        <tissue evidence="1">Young leaves</tissue>
    </source>
</reference>
<protein>
    <submittedName>
        <fullName evidence="1">Uncharacterized protein</fullName>
    </submittedName>
</protein>
<gene>
    <name evidence="1" type="ORF">MTR67_009898</name>
</gene>
<dbReference type="Proteomes" id="UP001234989">
    <property type="component" value="Chromosome 2"/>
</dbReference>
<dbReference type="AlphaFoldDB" id="A0AAF0Q4W6"/>
<sequence>MAVASSPCAWFYYKSEPQKKELAERRLQSCELPFVRVDGDSHKWIDAGNRGKTDELIRLKMSRRSHCSSILPRKKKFFATSESTRKAAGKNNIKTVHDVPLKPGNLSLSANYADQIQNCSATSILKLQDHLPGALELPLSWQGNPGRHLRSAAMAVAFSRFAWFYNKSELQEKELVERRFKSCEFPFVRLA</sequence>
<name>A0AAF0Q4W6_SOLVR</name>
<evidence type="ECO:0000313" key="1">
    <source>
        <dbReference type="EMBL" id="WMV16513.1"/>
    </source>
</evidence>
<organism evidence="1 2">
    <name type="scientific">Solanum verrucosum</name>
    <dbReference type="NCBI Taxonomy" id="315347"/>
    <lineage>
        <taxon>Eukaryota</taxon>
        <taxon>Viridiplantae</taxon>
        <taxon>Streptophyta</taxon>
        <taxon>Embryophyta</taxon>
        <taxon>Tracheophyta</taxon>
        <taxon>Spermatophyta</taxon>
        <taxon>Magnoliopsida</taxon>
        <taxon>eudicotyledons</taxon>
        <taxon>Gunneridae</taxon>
        <taxon>Pentapetalae</taxon>
        <taxon>asterids</taxon>
        <taxon>lamiids</taxon>
        <taxon>Solanales</taxon>
        <taxon>Solanaceae</taxon>
        <taxon>Solanoideae</taxon>
        <taxon>Solaneae</taxon>
        <taxon>Solanum</taxon>
    </lineage>
</organism>
<proteinExistence type="predicted"/>
<keyword evidence="2" id="KW-1185">Reference proteome</keyword>
<dbReference type="EMBL" id="CP133613">
    <property type="protein sequence ID" value="WMV16513.1"/>
    <property type="molecule type" value="Genomic_DNA"/>
</dbReference>